<sequence>MINSNKTLSQKALAGAAFLRMHAKAMAGDDDFFVAIMSEPHTIAANAIEQLVKENAELRAQLIAFQKAANHAVAVDLASGPDTTACYTPFVIGTRVCLKANPDQRGTVVGSSISSYTEHRYYVRFDSEFEDNRWVKARNLELAPNK</sequence>
<comment type="caution">
    <text evidence="2">The sequence shown here is derived from an EMBL/GenBank/DDBJ whole genome shotgun (WGS) entry which is preliminary data.</text>
</comment>
<gene>
    <name evidence="3" type="ORF">C4784_27745</name>
    <name evidence="2" type="ORF">C4855_21390</name>
</gene>
<evidence type="ECO:0000313" key="4">
    <source>
        <dbReference type="Proteomes" id="UP000245068"/>
    </source>
</evidence>
<dbReference type="EMBL" id="QDLV01000023">
    <property type="protein sequence ID" value="PVJ43719.1"/>
    <property type="molecule type" value="Genomic_DNA"/>
</dbReference>
<accession>A0A2T8WZ60</accession>
<dbReference type="Proteomes" id="UP000245551">
    <property type="component" value="Unassembled WGS sequence"/>
</dbReference>
<protein>
    <submittedName>
        <fullName evidence="2">Uncharacterized protein</fullName>
    </submittedName>
</protein>
<proteinExistence type="predicted"/>
<evidence type="ECO:0000313" key="5">
    <source>
        <dbReference type="Proteomes" id="UP000245551"/>
    </source>
</evidence>
<organism evidence="2 5">
    <name type="scientific">Salmonella enterica subsp. enterica serovar Gaminara</name>
    <dbReference type="NCBI Taxonomy" id="913070"/>
    <lineage>
        <taxon>Bacteria</taxon>
        <taxon>Pseudomonadati</taxon>
        <taxon>Pseudomonadota</taxon>
        <taxon>Gammaproteobacteria</taxon>
        <taxon>Enterobacterales</taxon>
        <taxon>Enterobacteriaceae</taxon>
        <taxon>Salmonella</taxon>
    </lineage>
</organism>
<name>A0A2T8WZ60_SALET</name>
<dbReference type="RefSeq" id="WP_116804848.1">
    <property type="nucleotide sequence ID" value="NZ_QDLV01000023.1"/>
</dbReference>
<reference evidence="4 5" key="1">
    <citation type="submission" date="2018-04" db="EMBL/GenBank/DDBJ databases">
        <title>Serotype diversity and antimicrobial resistance among Salmonella enterica isolated from patients at an equine referral hospital.</title>
        <authorList>
            <person name="Leon I.M."/>
            <person name="Lawhon S.D."/>
            <person name="Norman K.N."/>
            <person name="Threadgill D.S."/>
            <person name="Ohta N."/>
            <person name="Vinasco J."/>
            <person name="Scott H.M."/>
        </authorList>
    </citation>
    <scope>NUCLEOTIDE SEQUENCE [LARGE SCALE GENOMIC DNA]</scope>
    <source>
        <strain evidence="3 4">159</strain>
        <strain evidence="2 5">230</strain>
    </source>
</reference>
<dbReference type="AlphaFoldDB" id="A0A2T8WZ60"/>
<keyword evidence="1" id="KW-0175">Coiled coil</keyword>
<feature type="coiled-coil region" evidence="1">
    <location>
        <begin position="41"/>
        <end position="68"/>
    </location>
</feature>
<evidence type="ECO:0000313" key="2">
    <source>
        <dbReference type="EMBL" id="PVJ43719.1"/>
    </source>
</evidence>
<dbReference type="EMBL" id="QDOO01000072">
    <property type="protein sequence ID" value="PVM62540.1"/>
    <property type="molecule type" value="Genomic_DNA"/>
</dbReference>
<evidence type="ECO:0000256" key="1">
    <source>
        <dbReference type="SAM" id="Coils"/>
    </source>
</evidence>
<dbReference type="Proteomes" id="UP000245068">
    <property type="component" value="Unassembled WGS sequence"/>
</dbReference>
<evidence type="ECO:0000313" key="3">
    <source>
        <dbReference type="EMBL" id="PVM62540.1"/>
    </source>
</evidence>